<dbReference type="Proteomes" id="UP000030408">
    <property type="component" value="Unassembled WGS sequence"/>
</dbReference>
<evidence type="ECO:0000256" key="5">
    <source>
        <dbReference type="ARBA" id="ARBA00022679"/>
    </source>
</evidence>
<dbReference type="Gene3D" id="2.60.40.10">
    <property type="entry name" value="Immunoglobulins"/>
    <property type="match status" value="1"/>
</dbReference>
<evidence type="ECO:0000256" key="1">
    <source>
        <dbReference type="ARBA" id="ARBA00022475"/>
    </source>
</evidence>
<proteinExistence type="predicted"/>
<dbReference type="Gene3D" id="3.40.710.10">
    <property type="entry name" value="DD-peptidase/beta-lactamase superfamily"/>
    <property type="match status" value="1"/>
</dbReference>
<feature type="compositionally biased region" description="Low complexity" evidence="16">
    <location>
        <begin position="941"/>
        <end position="951"/>
    </location>
</feature>
<evidence type="ECO:0000256" key="10">
    <source>
        <dbReference type="ARBA" id="ARBA00022989"/>
    </source>
</evidence>
<dbReference type="InterPro" id="IPR050396">
    <property type="entry name" value="Glycosyltr_51/Transpeptidase"/>
</dbReference>
<evidence type="ECO:0000256" key="7">
    <source>
        <dbReference type="ARBA" id="ARBA00022801"/>
    </source>
</evidence>
<reference evidence="20 21" key="1">
    <citation type="submission" date="2014-02" db="EMBL/GenBank/DDBJ databases">
        <title>Draft genome sequence of Lysinibacillus sinduriensis JCM 15800.</title>
        <authorList>
            <person name="Zhang F."/>
            <person name="Wang G."/>
            <person name="Zhang L."/>
        </authorList>
    </citation>
    <scope>NUCLEOTIDE SEQUENCE [LARGE SCALE GENOMIC DNA]</scope>
    <source>
        <strain evidence="20 21">JCM 15800</strain>
    </source>
</reference>
<dbReference type="Gene3D" id="3.90.1310.40">
    <property type="match status" value="1"/>
</dbReference>
<comment type="caution">
    <text evidence="20">The sequence shown here is derived from an EMBL/GenBank/DDBJ whole genome shotgun (WGS) entry which is preliminary data.</text>
</comment>
<accession>A0A0A3I4S9</accession>
<evidence type="ECO:0000259" key="19">
    <source>
        <dbReference type="Pfam" id="PF00912"/>
    </source>
</evidence>
<dbReference type="GO" id="GO:0071555">
    <property type="term" value="P:cell wall organization"/>
    <property type="evidence" value="ECO:0007669"/>
    <property type="project" value="UniProtKB-KW"/>
</dbReference>
<feature type="domain" description="Penicillin-binding protein transpeptidase" evidence="18">
    <location>
        <begin position="421"/>
        <end position="662"/>
    </location>
</feature>
<evidence type="ECO:0000256" key="4">
    <source>
        <dbReference type="ARBA" id="ARBA00022676"/>
    </source>
</evidence>
<evidence type="ECO:0000256" key="9">
    <source>
        <dbReference type="ARBA" id="ARBA00022984"/>
    </source>
</evidence>
<dbReference type="PANTHER" id="PTHR32282:SF32">
    <property type="entry name" value="PENICILLIN-BINDING PROTEIN 2A"/>
    <property type="match status" value="1"/>
</dbReference>
<dbReference type="EMBL" id="JPVO01000036">
    <property type="protein sequence ID" value="KGR77683.1"/>
    <property type="molecule type" value="Genomic_DNA"/>
</dbReference>
<dbReference type="STRING" id="1384057.CD33_02370"/>
<evidence type="ECO:0000259" key="18">
    <source>
        <dbReference type="Pfam" id="PF00905"/>
    </source>
</evidence>
<dbReference type="SUPFAM" id="SSF53955">
    <property type="entry name" value="Lysozyme-like"/>
    <property type="match status" value="1"/>
</dbReference>
<keyword evidence="2" id="KW-0121">Carboxypeptidase</keyword>
<dbReference type="OrthoDB" id="9766909at2"/>
<evidence type="ECO:0000256" key="8">
    <source>
        <dbReference type="ARBA" id="ARBA00022960"/>
    </source>
</evidence>
<name>A0A0A3I4S9_9BACL</name>
<dbReference type="eggNOG" id="COG0744">
    <property type="taxonomic scope" value="Bacteria"/>
</dbReference>
<keyword evidence="4" id="KW-0328">Glycosyltransferase</keyword>
<feature type="region of interest" description="Disordered" evidence="16">
    <location>
        <begin position="916"/>
        <end position="1006"/>
    </location>
</feature>
<dbReference type="InterPro" id="IPR013783">
    <property type="entry name" value="Ig-like_fold"/>
</dbReference>
<evidence type="ECO:0000256" key="11">
    <source>
        <dbReference type="ARBA" id="ARBA00023136"/>
    </source>
</evidence>
<keyword evidence="3" id="KW-0645">Protease</keyword>
<keyword evidence="5 20" id="KW-0808">Transferase</keyword>
<evidence type="ECO:0000256" key="2">
    <source>
        <dbReference type="ARBA" id="ARBA00022645"/>
    </source>
</evidence>
<comment type="catalytic activity">
    <reaction evidence="14">
        <text>Preferential cleavage: (Ac)2-L-Lys-D-Ala-|-D-Ala. Also transpeptidation of peptidyl-alanyl moieties that are N-acyl substituents of D-alanine.</text>
        <dbReference type="EC" id="3.4.16.4"/>
    </reaction>
</comment>
<evidence type="ECO:0000256" key="6">
    <source>
        <dbReference type="ARBA" id="ARBA00022692"/>
    </source>
</evidence>
<evidence type="ECO:0000256" key="15">
    <source>
        <dbReference type="ARBA" id="ARBA00049902"/>
    </source>
</evidence>
<evidence type="ECO:0000256" key="17">
    <source>
        <dbReference type="SAM" id="Phobius"/>
    </source>
</evidence>
<evidence type="ECO:0000313" key="21">
    <source>
        <dbReference type="Proteomes" id="UP000030408"/>
    </source>
</evidence>
<dbReference type="GO" id="GO:0008658">
    <property type="term" value="F:penicillin binding"/>
    <property type="evidence" value="ECO:0007669"/>
    <property type="project" value="InterPro"/>
</dbReference>
<evidence type="ECO:0000256" key="13">
    <source>
        <dbReference type="ARBA" id="ARBA00023316"/>
    </source>
</evidence>
<keyword evidence="13" id="KW-0961">Cell wall biogenesis/degradation</keyword>
<feature type="compositionally biased region" description="Gly residues" evidence="16">
    <location>
        <begin position="952"/>
        <end position="996"/>
    </location>
</feature>
<dbReference type="Pfam" id="PF00912">
    <property type="entry name" value="Transgly"/>
    <property type="match status" value="1"/>
</dbReference>
<keyword evidence="9" id="KW-0573">Peptidoglycan synthesis</keyword>
<keyword evidence="12" id="KW-0511">Multifunctional enzyme</keyword>
<keyword evidence="1" id="KW-1003">Cell membrane</keyword>
<dbReference type="InterPro" id="IPR023346">
    <property type="entry name" value="Lysozyme-like_dom_sf"/>
</dbReference>
<dbReference type="RefSeq" id="WP_036197794.1">
    <property type="nucleotide sequence ID" value="NZ_AVCY01000020.1"/>
</dbReference>
<dbReference type="InterPro" id="IPR001264">
    <property type="entry name" value="Glyco_trans_51"/>
</dbReference>
<keyword evidence="7" id="KW-0378">Hydrolase</keyword>
<sequence length="1006" mass="108954">MNSLIKYIRESNAKLDRLATSKQMSRIRITGSVIWNLILIFLIFATIAAVFVGGIGLGYFASLVKDDPLMTKAEMRDQIYNYDETSEIYFAGDIYIGKLRTDLERRETSIAKVSPTLINAVLATEDEYFNEHYGIVPKAVLRGLFQDITNSSTQTGGSTLTQQLIKNQILTNEVSYERKAREILLAIRLEKFMTKQEIIEAYLNIIPYGRNASGKNIAGVETAAQGIFGISASELNLAQAAYIAGIPQAPFAHTPFTNKGEIKDADGLKPGIDRMETVLKRMLAVGYITEEEYNQAVNYDITKDFREPEQEATDNYPWLTYELEDRAKAIIARILAEKDGIDPERLDEEENLEEKYMILADRDVRSGGYRIYSTIDKGMYDAMQEAAQNFQSYGHTFTTTQIDEETGEEIVIEEPVQVGSIAIENTTGKILSFVGGRKFNLEQQFNYATQAYRPNGSTMKPLLVYAPAIEYGVIGAGSPVVDVKFTLGSYSPSNYIESQELGIIPAREALAKSQNLPALRLYDSIRDRKPAGFLEKMGFTKVTAGDYENLSAAIGGLTYGTTVEENTNAFATFANGGQFIDAYMIDRIEDLDGNIIYKHEAEPVQVFSPETSYMVTDMLRDVLDYGTATKANGALKFSSDFAAKTGTTNEHKDVWLVGYNPNISLGVWLGYEKNKSLYQFNNTYGQPSTRVNLLWARLMNSLYDVNPELVDAAGQFERPANVVNASFCAISGDAPSSACSSAGLVRSDLFNRNVFLPSKVDESLSASSSVLIDGKAYVALDSTPREFVISSGSGINGNLASRMLGRLGGDPSKLWPGGTSNVVSSAKFNADGSPPQAVTASQQGNTMTWSKSASNDVIGYRVYDITNGNRSLVATLRDGSGRQTAITSGRSYIVVAVDITGLESAKSNTISTVIETPTEPVQPPENNHPPDSNNGSDGAEPGSNDGNSNGNGNDGSNGNGNGNDGSNGNGNGNGNNNGNGPGNGGSGDGNTPGDGTGQTPPTDTNQ</sequence>
<dbReference type="GO" id="GO:0030288">
    <property type="term" value="C:outer membrane-bounded periplasmic space"/>
    <property type="evidence" value="ECO:0007669"/>
    <property type="project" value="TreeGrafter"/>
</dbReference>
<dbReference type="GO" id="GO:0008360">
    <property type="term" value="P:regulation of cell shape"/>
    <property type="evidence" value="ECO:0007669"/>
    <property type="project" value="UniProtKB-KW"/>
</dbReference>
<feature type="transmembrane region" description="Helical" evidence="17">
    <location>
        <begin position="33"/>
        <end position="61"/>
    </location>
</feature>
<dbReference type="SUPFAM" id="SSF56601">
    <property type="entry name" value="beta-lactamase/transpeptidase-like"/>
    <property type="match status" value="1"/>
</dbReference>
<comment type="catalytic activity">
    <reaction evidence="15">
        <text>[GlcNAc-(1-&gt;4)-Mur2Ac(oyl-L-Ala-gamma-D-Glu-L-Lys-D-Ala-D-Ala)](n)-di-trans,octa-cis-undecaprenyl diphosphate + beta-D-GlcNAc-(1-&gt;4)-Mur2Ac(oyl-L-Ala-gamma-D-Glu-L-Lys-D-Ala-D-Ala)-di-trans,octa-cis-undecaprenyl diphosphate = [GlcNAc-(1-&gt;4)-Mur2Ac(oyl-L-Ala-gamma-D-Glu-L-Lys-D-Ala-D-Ala)](n+1)-di-trans,octa-cis-undecaprenyl diphosphate + di-trans,octa-cis-undecaprenyl diphosphate + H(+)</text>
        <dbReference type="Rhea" id="RHEA:23708"/>
        <dbReference type="Rhea" id="RHEA-COMP:9602"/>
        <dbReference type="Rhea" id="RHEA-COMP:9603"/>
        <dbReference type="ChEBI" id="CHEBI:15378"/>
        <dbReference type="ChEBI" id="CHEBI:58405"/>
        <dbReference type="ChEBI" id="CHEBI:60033"/>
        <dbReference type="ChEBI" id="CHEBI:78435"/>
        <dbReference type="EC" id="2.4.99.28"/>
    </reaction>
</comment>
<dbReference type="InterPro" id="IPR012338">
    <property type="entry name" value="Beta-lactam/transpept-like"/>
</dbReference>
<organism evidence="20 21">
    <name type="scientific">Ureibacillus sinduriensis BLB-1 = JCM 15800</name>
    <dbReference type="NCBI Taxonomy" id="1384057"/>
    <lineage>
        <taxon>Bacteria</taxon>
        <taxon>Bacillati</taxon>
        <taxon>Bacillota</taxon>
        <taxon>Bacilli</taxon>
        <taxon>Bacillales</taxon>
        <taxon>Caryophanaceae</taxon>
        <taxon>Ureibacillus</taxon>
    </lineage>
</organism>
<dbReference type="PANTHER" id="PTHR32282">
    <property type="entry name" value="BINDING PROTEIN TRANSPEPTIDASE, PUTATIVE-RELATED"/>
    <property type="match status" value="1"/>
</dbReference>
<keyword evidence="21" id="KW-1185">Reference proteome</keyword>
<evidence type="ECO:0000256" key="16">
    <source>
        <dbReference type="SAM" id="MobiDB-lite"/>
    </source>
</evidence>
<evidence type="ECO:0000256" key="3">
    <source>
        <dbReference type="ARBA" id="ARBA00022670"/>
    </source>
</evidence>
<keyword evidence="6 17" id="KW-0812">Transmembrane</keyword>
<dbReference type="GO" id="GO:0008955">
    <property type="term" value="F:peptidoglycan glycosyltransferase activity"/>
    <property type="evidence" value="ECO:0007669"/>
    <property type="project" value="UniProtKB-EC"/>
</dbReference>
<keyword evidence="10 17" id="KW-1133">Transmembrane helix</keyword>
<dbReference type="GO" id="GO:0009252">
    <property type="term" value="P:peptidoglycan biosynthetic process"/>
    <property type="evidence" value="ECO:0007669"/>
    <property type="project" value="UniProtKB-KW"/>
</dbReference>
<protein>
    <submittedName>
        <fullName evidence="20">Peptidoglycan glycosyltransferase</fullName>
    </submittedName>
</protein>
<dbReference type="GO" id="GO:0009002">
    <property type="term" value="F:serine-type D-Ala-D-Ala carboxypeptidase activity"/>
    <property type="evidence" value="ECO:0007669"/>
    <property type="project" value="UniProtKB-EC"/>
</dbReference>
<gene>
    <name evidence="20" type="ORF">CD33_02370</name>
</gene>
<dbReference type="InterPro" id="IPR001460">
    <property type="entry name" value="PCN-bd_Tpept"/>
</dbReference>
<dbReference type="GO" id="GO:0006508">
    <property type="term" value="P:proteolysis"/>
    <property type="evidence" value="ECO:0007669"/>
    <property type="project" value="UniProtKB-KW"/>
</dbReference>
<dbReference type="Pfam" id="PF00905">
    <property type="entry name" value="Transpeptidase"/>
    <property type="match status" value="1"/>
</dbReference>
<feature type="domain" description="Glycosyl transferase family 51" evidence="19">
    <location>
        <begin position="97"/>
        <end position="282"/>
    </location>
</feature>
<evidence type="ECO:0000256" key="14">
    <source>
        <dbReference type="ARBA" id="ARBA00034000"/>
    </source>
</evidence>
<dbReference type="InterPro" id="IPR036950">
    <property type="entry name" value="PBP_transglycosylase"/>
</dbReference>
<dbReference type="AlphaFoldDB" id="A0A0A3I4S9"/>
<feature type="compositionally biased region" description="Low complexity" evidence="16">
    <location>
        <begin position="997"/>
        <end position="1006"/>
    </location>
</feature>
<evidence type="ECO:0000313" key="20">
    <source>
        <dbReference type="EMBL" id="KGR77683.1"/>
    </source>
</evidence>
<dbReference type="Gene3D" id="1.10.3810.10">
    <property type="entry name" value="Biosynthetic peptidoglycan transglycosylase-like"/>
    <property type="match status" value="1"/>
</dbReference>
<keyword evidence="8" id="KW-0133">Cell shape</keyword>
<evidence type="ECO:0000256" key="12">
    <source>
        <dbReference type="ARBA" id="ARBA00023268"/>
    </source>
</evidence>
<keyword evidence="11 17" id="KW-0472">Membrane</keyword>